<gene>
    <name evidence="2" type="ORF">SAMN05443428_10654</name>
</gene>
<proteinExistence type="predicted"/>
<dbReference type="PANTHER" id="PTHR34821:SF3">
    <property type="entry name" value="MEMBRANE PROTEIN"/>
    <property type="match status" value="1"/>
</dbReference>
<reference evidence="3" key="1">
    <citation type="submission" date="2017-02" db="EMBL/GenBank/DDBJ databases">
        <authorList>
            <person name="Varghese N."/>
            <person name="Submissions S."/>
        </authorList>
    </citation>
    <scope>NUCLEOTIDE SEQUENCE [LARGE SCALE GENOMIC DNA]</scope>
    <source>
        <strain evidence="3">USBA 833</strain>
    </source>
</reference>
<dbReference type="STRING" id="1147123.SAMN05443428_10654"/>
<feature type="transmembrane region" description="Helical" evidence="1">
    <location>
        <begin position="68"/>
        <end position="89"/>
    </location>
</feature>
<dbReference type="Proteomes" id="UP000190105">
    <property type="component" value="Unassembled WGS sequence"/>
</dbReference>
<feature type="transmembrane region" description="Helical" evidence="1">
    <location>
        <begin position="95"/>
        <end position="119"/>
    </location>
</feature>
<feature type="transmembrane region" description="Helical" evidence="1">
    <location>
        <begin position="32"/>
        <end position="56"/>
    </location>
</feature>
<keyword evidence="1" id="KW-1133">Transmembrane helix</keyword>
<dbReference type="GO" id="GO:0005886">
    <property type="term" value="C:plasma membrane"/>
    <property type="evidence" value="ECO:0007669"/>
    <property type="project" value="TreeGrafter"/>
</dbReference>
<name>A0A1T4X4X4_9CLOT</name>
<feature type="transmembrane region" description="Helical" evidence="1">
    <location>
        <begin position="126"/>
        <end position="145"/>
    </location>
</feature>
<dbReference type="PANTHER" id="PTHR34821">
    <property type="entry name" value="INNER MEMBRANE PROTEIN YDCZ"/>
    <property type="match status" value="1"/>
</dbReference>
<organism evidence="2 3">
    <name type="scientific">Caloramator quimbayensis</name>
    <dbReference type="NCBI Taxonomy" id="1147123"/>
    <lineage>
        <taxon>Bacteria</taxon>
        <taxon>Bacillati</taxon>
        <taxon>Bacillota</taxon>
        <taxon>Clostridia</taxon>
        <taxon>Eubacteriales</taxon>
        <taxon>Clostridiaceae</taxon>
        <taxon>Caloramator</taxon>
    </lineage>
</organism>
<keyword evidence="3" id="KW-1185">Reference proteome</keyword>
<sequence>MGKNMLGIIFAAIAGALMSIQGVFNTRVGEKIGLWTINMIVQGTGFLITLLVFLFFKDGNIKRIGEVNKLYLSGGLLGVFIIFTVMKGMKMLSPAYAVSIILITQLVTAAIIDCCGLFGTERCNFHFTKILGVIIMIIGIVVFKWKG</sequence>
<evidence type="ECO:0000313" key="3">
    <source>
        <dbReference type="Proteomes" id="UP000190105"/>
    </source>
</evidence>
<evidence type="ECO:0000256" key="1">
    <source>
        <dbReference type="SAM" id="Phobius"/>
    </source>
</evidence>
<dbReference type="AlphaFoldDB" id="A0A1T4X4X4"/>
<dbReference type="InterPro" id="IPR006750">
    <property type="entry name" value="YdcZ"/>
</dbReference>
<dbReference type="Pfam" id="PF04657">
    <property type="entry name" value="DMT_YdcZ"/>
    <property type="match status" value="1"/>
</dbReference>
<keyword evidence="1" id="KW-0812">Transmembrane</keyword>
<dbReference type="EMBL" id="FUYH01000006">
    <property type="protein sequence ID" value="SKA84710.1"/>
    <property type="molecule type" value="Genomic_DNA"/>
</dbReference>
<evidence type="ECO:0000313" key="2">
    <source>
        <dbReference type="EMBL" id="SKA84710.1"/>
    </source>
</evidence>
<keyword evidence="1" id="KW-0472">Membrane</keyword>
<protein>
    <submittedName>
        <fullName evidence="2">Transporter family-2 protein</fullName>
    </submittedName>
</protein>
<accession>A0A1T4X4X4</accession>